<comment type="caution">
    <text evidence="1">The sequence shown here is derived from an EMBL/GenBank/DDBJ whole genome shotgun (WGS) entry which is preliminary data.</text>
</comment>
<gene>
    <name evidence="1" type="ORF">GALL_459800</name>
</gene>
<evidence type="ECO:0000313" key="1">
    <source>
        <dbReference type="EMBL" id="OIQ72398.1"/>
    </source>
</evidence>
<dbReference type="AlphaFoldDB" id="A0A1J5PLI1"/>
<dbReference type="EMBL" id="MLJW01003288">
    <property type="protein sequence ID" value="OIQ72398.1"/>
    <property type="molecule type" value="Genomic_DNA"/>
</dbReference>
<reference evidence="1" key="1">
    <citation type="submission" date="2016-10" db="EMBL/GenBank/DDBJ databases">
        <title>Sequence of Gallionella enrichment culture.</title>
        <authorList>
            <person name="Poehlein A."/>
            <person name="Muehling M."/>
            <person name="Daniel R."/>
        </authorList>
    </citation>
    <scope>NUCLEOTIDE SEQUENCE</scope>
</reference>
<name>A0A1J5PLI1_9ZZZZ</name>
<sequence length="196" mass="21644">MHMPFLQLGAAHFCLSVKADIESGDGFAVMEAIAQCAAHGLVLPNWLSVAFLERYQRVIDGECKGWGEKEAFGSVVPKGKNLAGVVATSKFGPWAYEVAIDLLSTNSSRPIDVWLYEEVGEKIGRKATQVQSLINKYCSDGFYPPLKYVRDSLLTKKALGEVFCAWSHAKHKDELRAYGLAWDSIGELTEISIKKT</sequence>
<organism evidence="1">
    <name type="scientific">mine drainage metagenome</name>
    <dbReference type="NCBI Taxonomy" id="410659"/>
    <lineage>
        <taxon>unclassified sequences</taxon>
        <taxon>metagenomes</taxon>
        <taxon>ecological metagenomes</taxon>
    </lineage>
</organism>
<proteinExistence type="predicted"/>
<protein>
    <submittedName>
        <fullName evidence="1">Uncharacterized protein</fullName>
    </submittedName>
</protein>
<accession>A0A1J5PLI1</accession>